<gene>
    <name evidence="3" type="ORF">LKD42_12170</name>
</gene>
<dbReference type="PANTHER" id="PTHR46558">
    <property type="entry name" value="TRACRIPTIONAL REGULATORY PROTEIN-RELATED-RELATED"/>
    <property type="match status" value="1"/>
</dbReference>
<accession>A0ABS8EY46</accession>
<organism evidence="3 4">
    <name type="scientific">Hominisplanchenecus faecis</name>
    <dbReference type="NCBI Taxonomy" id="2885351"/>
    <lineage>
        <taxon>Bacteria</taxon>
        <taxon>Bacillati</taxon>
        <taxon>Bacillota</taxon>
        <taxon>Clostridia</taxon>
        <taxon>Lachnospirales</taxon>
        <taxon>Lachnospiraceae</taxon>
        <taxon>Hominisplanchenecus</taxon>
    </lineage>
</organism>
<dbReference type="PANTHER" id="PTHR46558:SF11">
    <property type="entry name" value="HTH-TYPE TRANSCRIPTIONAL REGULATOR XRE"/>
    <property type="match status" value="1"/>
</dbReference>
<keyword evidence="1" id="KW-0238">DNA-binding</keyword>
<name>A0ABS8EY46_9FIRM</name>
<evidence type="ECO:0000259" key="2">
    <source>
        <dbReference type="PROSITE" id="PS50943"/>
    </source>
</evidence>
<evidence type="ECO:0000313" key="4">
    <source>
        <dbReference type="Proteomes" id="UP001299235"/>
    </source>
</evidence>
<sequence length="246" mass="28325">MSSINTHVGKMIRKYRKAANLTLQQLADAIHKSRATICKYENGDISMDIETLYEISQVLQVSVPQLTDIGRLQAEADHSSAYAARKSPFFQAKMLYFYFYDGRYNRMKDGVINIHEKEENGSYRATLSICSVSGNGRSSESYYNGSVLYSDMLIRFSFVNQYNPLEEDLLYIFNPLEFRTHTDGLLCGISSADLMPCAFKCLVALEKQELNEELRKHLLFTKTELQRWKKLNMLLIDNYETGSRQV</sequence>
<dbReference type="InterPro" id="IPR010982">
    <property type="entry name" value="Lambda_DNA-bd_dom_sf"/>
</dbReference>
<comment type="caution">
    <text evidence="3">The sequence shown here is derived from an EMBL/GenBank/DDBJ whole genome shotgun (WGS) entry which is preliminary data.</text>
</comment>
<dbReference type="Gene3D" id="1.10.260.40">
    <property type="entry name" value="lambda repressor-like DNA-binding domains"/>
    <property type="match status" value="1"/>
</dbReference>
<evidence type="ECO:0000313" key="3">
    <source>
        <dbReference type="EMBL" id="MCC2149992.1"/>
    </source>
</evidence>
<protein>
    <submittedName>
        <fullName evidence="3">Helix-turn-helix domain-containing protein</fullName>
    </submittedName>
</protein>
<dbReference type="EMBL" id="JAJEQE010000051">
    <property type="protein sequence ID" value="MCC2149992.1"/>
    <property type="molecule type" value="Genomic_DNA"/>
</dbReference>
<dbReference type="SMART" id="SM00530">
    <property type="entry name" value="HTH_XRE"/>
    <property type="match status" value="1"/>
</dbReference>
<feature type="domain" description="HTH cro/C1-type" evidence="2">
    <location>
        <begin position="12"/>
        <end position="66"/>
    </location>
</feature>
<dbReference type="SUPFAM" id="SSF47413">
    <property type="entry name" value="lambda repressor-like DNA-binding domains"/>
    <property type="match status" value="1"/>
</dbReference>
<dbReference type="Proteomes" id="UP001299235">
    <property type="component" value="Unassembled WGS sequence"/>
</dbReference>
<dbReference type="RefSeq" id="WP_022118215.1">
    <property type="nucleotide sequence ID" value="NZ_JAJEQE010000051.1"/>
</dbReference>
<dbReference type="InterPro" id="IPR001387">
    <property type="entry name" value="Cro/C1-type_HTH"/>
</dbReference>
<keyword evidence="4" id="KW-1185">Reference proteome</keyword>
<dbReference type="Pfam" id="PF01381">
    <property type="entry name" value="HTH_3"/>
    <property type="match status" value="1"/>
</dbReference>
<proteinExistence type="predicted"/>
<reference evidence="3 4" key="1">
    <citation type="submission" date="2021-10" db="EMBL/GenBank/DDBJ databases">
        <title>Anaerobic single-cell dispensing facilitates the cultivation of human gut bacteria.</title>
        <authorList>
            <person name="Afrizal A."/>
        </authorList>
    </citation>
    <scope>NUCLEOTIDE SEQUENCE [LARGE SCALE GENOMIC DNA]</scope>
    <source>
        <strain evidence="3 4">CLA-AA-H246</strain>
    </source>
</reference>
<dbReference type="CDD" id="cd00093">
    <property type="entry name" value="HTH_XRE"/>
    <property type="match status" value="1"/>
</dbReference>
<dbReference type="PROSITE" id="PS50943">
    <property type="entry name" value="HTH_CROC1"/>
    <property type="match status" value="1"/>
</dbReference>
<evidence type="ECO:0000256" key="1">
    <source>
        <dbReference type="ARBA" id="ARBA00023125"/>
    </source>
</evidence>